<proteinExistence type="predicted"/>
<dbReference type="InterPro" id="IPR059226">
    <property type="entry name" value="Choice_anch_Q_dom"/>
</dbReference>
<dbReference type="SUPFAM" id="SSF51126">
    <property type="entry name" value="Pectin lyase-like"/>
    <property type="match status" value="2"/>
</dbReference>
<dbReference type="EMBL" id="JACIBY010000009">
    <property type="protein sequence ID" value="MBB3840049.1"/>
    <property type="molecule type" value="Genomic_DNA"/>
</dbReference>
<dbReference type="Gene3D" id="2.160.20.10">
    <property type="entry name" value="Single-stranded right-handed beta-helix, Pectin lyase-like"/>
    <property type="match status" value="2"/>
</dbReference>
<dbReference type="PANTHER" id="PTHR11319:SF35">
    <property type="entry name" value="OUTER MEMBRANE PROTEIN PMPC-RELATED"/>
    <property type="match status" value="1"/>
</dbReference>
<dbReference type="InterPro" id="IPR012334">
    <property type="entry name" value="Pectin_lyas_fold"/>
</dbReference>
<evidence type="ECO:0008006" key="3">
    <source>
        <dbReference type="Google" id="ProtNLM"/>
    </source>
</evidence>
<dbReference type="Proteomes" id="UP000541352">
    <property type="component" value="Unassembled WGS sequence"/>
</dbReference>
<organism evidence="1 2">
    <name type="scientific">Runella defluvii</name>
    <dbReference type="NCBI Taxonomy" id="370973"/>
    <lineage>
        <taxon>Bacteria</taxon>
        <taxon>Pseudomonadati</taxon>
        <taxon>Bacteroidota</taxon>
        <taxon>Cytophagia</taxon>
        <taxon>Cytophagales</taxon>
        <taxon>Spirosomataceae</taxon>
        <taxon>Runella</taxon>
    </lineage>
</organism>
<gene>
    <name evidence="1" type="ORF">FHS57_004062</name>
</gene>
<dbReference type="NCBIfam" id="NF045639">
    <property type="entry name" value="GCX_COOH"/>
    <property type="match status" value="1"/>
</dbReference>
<protein>
    <recommendedName>
        <fullName evidence="3">Right-handed parallel beta-helix repeat-containing protein</fullName>
    </recommendedName>
</protein>
<reference evidence="1 2" key="1">
    <citation type="submission" date="2020-08" db="EMBL/GenBank/DDBJ databases">
        <title>Genomic Encyclopedia of Type Strains, Phase IV (KMG-IV): sequencing the most valuable type-strain genomes for metagenomic binning, comparative biology and taxonomic classification.</title>
        <authorList>
            <person name="Goeker M."/>
        </authorList>
    </citation>
    <scope>NUCLEOTIDE SEQUENCE [LARGE SCALE GENOMIC DNA]</scope>
    <source>
        <strain evidence="1 2">DSM 17976</strain>
    </source>
</reference>
<keyword evidence="2" id="KW-1185">Reference proteome</keyword>
<dbReference type="RefSeq" id="WP_183976786.1">
    <property type="nucleotide sequence ID" value="NZ_JACIBY010000009.1"/>
</dbReference>
<accession>A0A7W5ZQY9</accession>
<name>A0A7W5ZQY9_9BACT</name>
<evidence type="ECO:0000313" key="1">
    <source>
        <dbReference type="EMBL" id="MBB3840049.1"/>
    </source>
</evidence>
<dbReference type="InterPro" id="IPR011050">
    <property type="entry name" value="Pectin_lyase_fold/virulence"/>
</dbReference>
<dbReference type="PANTHER" id="PTHR11319">
    <property type="entry name" value="G PROTEIN-COUPLED RECEPTOR-RELATED"/>
    <property type="match status" value="1"/>
</dbReference>
<comment type="caution">
    <text evidence="1">The sequence shown here is derived from an EMBL/GenBank/DDBJ whole genome shotgun (WGS) entry which is preliminary data.</text>
</comment>
<evidence type="ECO:0000313" key="2">
    <source>
        <dbReference type="Proteomes" id="UP000541352"/>
    </source>
</evidence>
<dbReference type="NCBIfam" id="NF041518">
    <property type="entry name" value="choice_anch_Q"/>
    <property type="match status" value="1"/>
</dbReference>
<dbReference type="InterPro" id="IPR055015">
    <property type="entry name" value="GCX_COOH"/>
</dbReference>
<sequence length="899" mass="95458">MPKLYSFIVFILFVSSQALAVIRYVKPIASGTGDGSSWVNASGNLQAMINIASPIMDELWVAAGTYFPTAYPSGCATCGTASITNRNNTFLLKSGLRIYGGFAGNETNRATRNSHLNETILSGDLGTKYETNDNAYHVITAIDCANNTILERFTIKNGNANGTTSVTVAGRTYYRSWGGGVLCVFSQMRIALCAIVENQATDGGGVLNNSSNTYITNSVIAENTATAGGGGVYNHEGSAADMRNCTIVQNTANVAGGAMYNYNSGPFIINNIIWDNNSPSLPGIANNGSIVTGYSSNVQGGYSTWCSDCTSSEPQFMNPDFPAGIDGKWGSRDDGLRITSCTPGKDQGTNGSTEGVDMANQTREVDVPSIPNNIASISLDMGAYEYQNTAPSNQTLYVNVNLSTGLNDGSSWANAFRGATAFGTALLYANNCDNNTILVAKGTYKPHRRAFGVTSGSNRTYTFALKGGLKIYGGFMGTELVADYSTQKARQNETILSGDFSDNDIVTGEGGTLAISNNAENAHHVLTTYDGARQVLLKGFTIKGGNALGSSNQYGGGIYAYSSFSFEITDCIIKHNSAATGAGFYFRLSSPLVLNNNYFDKNLASTDGGGFYISETTLKANNNVFAGNRAAAGVGGAVRNDLYTGEFFNNTFYNNSAQTAGGAFYTYDPGIAGAPIDINKTYNNIFYKNAIGTNTTTIYADFFIERNGRDFKNNILQFAASQYPLDKTPNGIGATASNNLFAVNPLFVNEANLLGPDLIGGTTDDGLRLQRASPAVDAGTYALAPSFDILNNLRYLVFDIGAYEFQPKEACPDNRYITDAPIEAGTHYAGRKDRFGFLIGDGNITALGTVATGTNVVFDASKSVTLLPGFETQSGAVFRTNLQGCITFEAPPLPASSQK</sequence>
<dbReference type="AlphaFoldDB" id="A0A7W5ZQY9"/>